<dbReference type="Proteomes" id="UP000321947">
    <property type="component" value="Unassembled WGS sequence"/>
</dbReference>
<name>A0A5D3BG62_CUCMM</name>
<dbReference type="STRING" id="1194695.A0A5D3BG62"/>
<dbReference type="EMBL" id="SSTD01018909">
    <property type="protein sequence ID" value="TYJ97445.1"/>
    <property type="molecule type" value="Genomic_DNA"/>
</dbReference>
<dbReference type="Proteomes" id="UP000321393">
    <property type="component" value="Unassembled WGS sequence"/>
</dbReference>
<dbReference type="PANTHER" id="PTHR47266">
    <property type="entry name" value="ENDONUCLEASE-RELATED"/>
    <property type="match status" value="1"/>
</dbReference>
<evidence type="ECO:0000313" key="1">
    <source>
        <dbReference type="EMBL" id="KAA0057666.1"/>
    </source>
</evidence>
<gene>
    <name evidence="2" type="ORF">E5676_scaffold704G00020</name>
    <name evidence="1" type="ORF">E6C27_scaffold126G00090</name>
</gene>
<evidence type="ECO:0000313" key="4">
    <source>
        <dbReference type="Proteomes" id="UP000321947"/>
    </source>
</evidence>
<comment type="caution">
    <text evidence="2">The sequence shown here is derived from an EMBL/GenBank/DDBJ whole genome shotgun (WGS) entry which is preliminary data.</text>
</comment>
<dbReference type="AlphaFoldDB" id="A0A5D3BG62"/>
<proteinExistence type="predicted"/>
<dbReference type="EMBL" id="SSTE01006881">
    <property type="protein sequence ID" value="KAA0057666.1"/>
    <property type="molecule type" value="Genomic_DNA"/>
</dbReference>
<dbReference type="InterPro" id="IPR036397">
    <property type="entry name" value="RNaseH_sf"/>
</dbReference>
<accession>A0A5D3BG62</accession>
<protein>
    <submittedName>
        <fullName evidence="2">Protein NYNRIN-like</fullName>
    </submittedName>
</protein>
<dbReference type="InterPro" id="IPR012337">
    <property type="entry name" value="RNaseH-like_sf"/>
</dbReference>
<evidence type="ECO:0000313" key="3">
    <source>
        <dbReference type="Proteomes" id="UP000321393"/>
    </source>
</evidence>
<dbReference type="SUPFAM" id="SSF53098">
    <property type="entry name" value="Ribonuclease H-like"/>
    <property type="match status" value="1"/>
</dbReference>
<dbReference type="GO" id="GO:0003676">
    <property type="term" value="F:nucleic acid binding"/>
    <property type="evidence" value="ECO:0007669"/>
    <property type="project" value="InterPro"/>
</dbReference>
<dbReference type="InterPro" id="IPR052160">
    <property type="entry name" value="Gypsy_RT_Integrase-like"/>
</dbReference>
<reference evidence="3 4" key="1">
    <citation type="submission" date="2019-08" db="EMBL/GenBank/DDBJ databases">
        <title>Draft genome sequences of two oriental melons (Cucumis melo L. var makuwa).</title>
        <authorList>
            <person name="Kwon S.-Y."/>
        </authorList>
    </citation>
    <scope>NUCLEOTIDE SEQUENCE [LARGE SCALE GENOMIC DNA]</scope>
    <source>
        <strain evidence="4">cv. Chang Bougi</strain>
        <strain evidence="3">cv. SW 3</strain>
        <tissue evidence="2">Leaf</tissue>
    </source>
</reference>
<dbReference type="OrthoDB" id="1934939at2759"/>
<evidence type="ECO:0000313" key="2">
    <source>
        <dbReference type="EMBL" id="TYJ97445.1"/>
    </source>
</evidence>
<dbReference type="Gene3D" id="3.30.420.10">
    <property type="entry name" value="Ribonuclease H-like superfamily/Ribonuclease H"/>
    <property type="match status" value="1"/>
</dbReference>
<organism evidence="2 4">
    <name type="scientific">Cucumis melo var. makuwa</name>
    <name type="common">Oriental melon</name>
    <dbReference type="NCBI Taxonomy" id="1194695"/>
    <lineage>
        <taxon>Eukaryota</taxon>
        <taxon>Viridiplantae</taxon>
        <taxon>Streptophyta</taxon>
        <taxon>Embryophyta</taxon>
        <taxon>Tracheophyta</taxon>
        <taxon>Spermatophyta</taxon>
        <taxon>Magnoliopsida</taxon>
        <taxon>eudicotyledons</taxon>
        <taxon>Gunneridae</taxon>
        <taxon>Pentapetalae</taxon>
        <taxon>rosids</taxon>
        <taxon>fabids</taxon>
        <taxon>Cucurbitales</taxon>
        <taxon>Cucurbitaceae</taxon>
        <taxon>Benincaseae</taxon>
        <taxon>Cucumis</taxon>
    </lineage>
</organism>
<sequence>MGYCRPKMVQDSIDYVKKCEACQYHANFIHQPLEPLHPIVASWSFKAWGLDLVGPITSKSSARYSYILAAIDYFSKWAKAILLREAKK</sequence>